<evidence type="ECO:0000313" key="2">
    <source>
        <dbReference type="EMBL" id="KOO32860.1"/>
    </source>
</evidence>
<keyword evidence="3" id="KW-1185">Reference proteome</keyword>
<dbReference type="AlphaFoldDB" id="A0A0M0K224"/>
<evidence type="ECO:0000256" key="1">
    <source>
        <dbReference type="SAM" id="MobiDB-lite"/>
    </source>
</evidence>
<sequence length="110" mass="11195">MLRTASEIALGAMLTRNGSELQISEMLDMFNYDALTASPALAPASPRCMPTPQALNGEPSAAAARPDLRPIPPIAAGQPAIGTIPETTREDLGVGSDDGGDGDTSLSAST</sequence>
<gene>
    <name evidence="2" type="ORF">Ctob_010577</name>
</gene>
<dbReference type="EMBL" id="JWZX01001668">
    <property type="protein sequence ID" value="KOO32860.1"/>
    <property type="molecule type" value="Genomic_DNA"/>
</dbReference>
<name>A0A0M0K224_9EUKA</name>
<comment type="caution">
    <text evidence="2">The sequence shown here is derived from an EMBL/GenBank/DDBJ whole genome shotgun (WGS) entry which is preliminary data.</text>
</comment>
<evidence type="ECO:0000313" key="3">
    <source>
        <dbReference type="Proteomes" id="UP000037460"/>
    </source>
</evidence>
<protein>
    <submittedName>
        <fullName evidence="2">Uncharacterized protein</fullName>
    </submittedName>
</protein>
<dbReference type="Proteomes" id="UP000037460">
    <property type="component" value="Unassembled WGS sequence"/>
</dbReference>
<feature type="region of interest" description="Disordered" evidence="1">
    <location>
        <begin position="53"/>
        <end position="110"/>
    </location>
</feature>
<feature type="compositionally biased region" description="Low complexity" evidence="1">
    <location>
        <begin position="74"/>
        <end position="85"/>
    </location>
</feature>
<organism evidence="2 3">
    <name type="scientific">Chrysochromulina tobinii</name>
    <dbReference type="NCBI Taxonomy" id="1460289"/>
    <lineage>
        <taxon>Eukaryota</taxon>
        <taxon>Haptista</taxon>
        <taxon>Haptophyta</taxon>
        <taxon>Prymnesiophyceae</taxon>
        <taxon>Prymnesiales</taxon>
        <taxon>Chrysochromulinaceae</taxon>
        <taxon>Chrysochromulina</taxon>
    </lineage>
</organism>
<accession>A0A0M0K224</accession>
<proteinExistence type="predicted"/>
<reference evidence="3" key="1">
    <citation type="journal article" date="2015" name="PLoS Genet.">
        <title>Genome Sequence and Transcriptome Analyses of Chrysochromulina tobin: Metabolic Tools for Enhanced Algal Fitness in the Prominent Order Prymnesiales (Haptophyceae).</title>
        <authorList>
            <person name="Hovde B.T."/>
            <person name="Deodato C.R."/>
            <person name="Hunsperger H.M."/>
            <person name="Ryken S.A."/>
            <person name="Yost W."/>
            <person name="Jha R.K."/>
            <person name="Patterson J."/>
            <person name="Monnat R.J. Jr."/>
            <person name="Barlow S.B."/>
            <person name="Starkenburg S.R."/>
            <person name="Cattolico R.A."/>
        </authorList>
    </citation>
    <scope>NUCLEOTIDE SEQUENCE</scope>
    <source>
        <strain evidence="3">CCMP291</strain>
    </source>
</reference>